<keyword evidence="2" id="KW-1185">Reference proteome</keyword>
<sequence>MDMLSAVSYRVYSVLGGAQCSRAVYCAIDWIVGTDGWYCDEKGEARRRRVPC</sequence>
<dbReference type="EMBL" id="JAAIUW010000011">
    <property type="protein sequence ID" value="KAF7808769.1"/>
    <property type="molecule type" value="Genomic_DNA"/>
</dbReference>
<name>A0A834T3P3_9FABA</name>
<organism evidence="1 2">
    <name type="scientific">Senna tora</name>
    <dbReference type="NCBI Taxonomy" id="362788"/>
    <lineage>
        <taxon>Eukaryota</taxon>
        <taxon>Viridiplantae</taxon>
        <taxon>Streptophyta</taxon>
        <taxon>Embryophyta</taxon>
        <taxon>Tracheophyta</taxon>
        <taxon>Spermatophyta</taxon>
        <taxon>Magnoliopsida</taxon>
        <taxon>eudicotyledons</taxon>
        <taxon>Gunneridae</taxon>
        <taxon>Pentapetalae</taxon>
        <taxon>rosids</taxon>
        <taxon>fabids</taxon>
        <taxon>Fabales</taxon>
        <taxon>Fabaceae</taxon>
        <taxon>Caesalpinioideae</taxon>
        <taxon>Cassia clade</taxon>
        <taxon>Senna</taxon>
    </lineage>
</organism>
<dbReference type="Proteomes" id="UP000634136">
    <property type="component" value="Unassembled WGS sequence"/>
</dbReference>
<protein>
    <submittedName>
        <fullName evidence="1">Uncharacterized protein</fullName>
    </submittedName>
</protein>
<dbReference type="AlphaFoldDB" id="A0A834T3P3"/>
<evidence type="ECO:0000313" key="1">
    <source>
        <dbReference type="EMBL" id="KAF7808769.1"/>
    </source>
</evidence>
<evidence type="ECO:0000313" key="2">
    <source>
        <dbReference type="Proteomes" id="UP000634136"/>
    </source>
</evidence>
<comment type="caution">
    <text evidence="1">The sequence shown here is derived from an EMBL/GenBank/DDBJ whole genome shotgun (WGS) entry which is preliminary data.</text>
</comment>
<reference evidence="1" key="1">
    <citation type="submission" date="2020-09" db="EMBL/GenBank/DDBJ databases">
        <title>Genome-Enabled Discovery of Anthraquinone Biosynthesis in Senna tora.</title>
        <authorList>
            <person name="Kang S.-H."/>
            <person name="Pandey R.P."/>
            <person name="Lee C.-M."/>
            <person name="Sim J.-S."/>
            <person name="Jeong J.-T."/>
            <person name="Choi B.-S."/>
            <person name="Jung M."/>
            <person name="Ginzburg D."/>
            <person name="Zhao K."/>
            <person name="Won S.Y."/>
            <person name="Oh T.-J."/>
            <person name="Yu Y."/>
            <person name="Kim N.-H."/>
            <person name="Lee O.R."/>
            <person name="Lee T.-H."/>
            <person name="Bashyal P."/>
            <person name="Kim T.-S."/>
            <person name="Lee W.-H."/>
            <person name="Kawkins C."/>
            <person name="Kim C.-K."/>
            <person name="Kim J.S."/>
            <person name="Ahn B.O."/>
            <person name="Rhee S.Y."/>
            <person name="Sohng J.K."/>
        </authorList>
    </citation>
    <scope>NUCLEOTIDE SEQUENCE</scope>
    <source>
        <tissue evidence="1">Leaf</tissue>
    </source>
</reference>
<proteinExistence type="predicted"/>
<gene>
    <name evidence="1" type="ORF">G2W53_035512</name>
</gene>
<accession>A0A834T3P3</accession>